<keyword evidence="3" id="KW-0813">Transport</keyword>
<reference evidence="6 7" key="1">
    <citation type="submission" date="2019-07" db="EMBL/GenBank/DDBJ databases">
        <title>Complete Genome Sequence and Methylome Analysis of Nocardia otitidis-caviarum NEB252.</title>
        <authorList>
            <person name="Fomenkov A."/>
            <person name="Anton B.P."/>
            <person name="Vincze T."/>
            <person name="Roberts R.J."/>
        </authorList>
    </citation>
    <scope>NUCLEOTIDE SEQUENCE [LARGE SCALE GENOMIC DNA]</scope>
    <source>
        <strain evidence="6 7">NEB252</strain>
    </source>
</reference>
<keyword evidence="4" id="KW-0732">Signal</keyword>
<protein>
    <submittedName>
        <fullName evidence="6">ABC transporter substrate-binding protein</fullName>
    </submittedName>
</protein>
<dbReference type="AlphaFoldDB" id="A0A516NHW6"/>
<sequence>MSAPPFDEENPVKRTAPFLGLVFATAVAVSSCGLGGTTATEATTTAQVPELEPDQQVSIVFESYNYGLAGAWTDTFNELIAEFGEQHPNIKVTAQKPQGNSPNPATDTISSIQNQMVAGTTPDVAQLGFSDLDFTINQLQAKPLDVLFGADEVQRNFDGRVPYADRARTLDDWDGHTYGVPFVFSTPVLYYNATLFTEAGLDPAKPPATWAEVADAAQAISTTTGKGGVYIDCLTKTSKDWCFQALVRSNGGRVISEDRRTLTYADAPVVEVTRMAQDLVNSGSMPKLAQKQGYEGFARGEIGMILETSAVQGVFVKGAKDKWDLRSTTMPRFGDKPTVPTNSGAGLHILSNDPAKQRAGWELIKFLTSEESYVKISQNIGYLPLRTGLMNEPGSLGAWAAANPLLAPNVAQLAAMEPWVSMPGDSYLQIRDGMMDAVEAIVYQGADPQSTLTAARTEGSKLLPAA</sequence>
<evidence type="ECO:0000256" key="2">
    <source>
        <dbReference type="ARBA" id="ARBA00008520"/>
    </source>
</evidence>
<dbReference type="GO" id="GO:0030313">
    <property type="term" value="C:cell envelope"/>
    <property type="evidence" value="ECO:0007669"/>
    <property type="project" value="UniProtKB-SubCell"/>
</dbReference>
<dbReference type="InterPro" id="IPR006061">
    <property type="entry name" value="SBP_1_CS"/>
</dbReference>
<gene>
    <name evidence="6" type="ORF">FOH10_06775</name>
</gene>
<dbReference type="PROSITE" id="PS01037">
    <property type="entry name" value="SBP_BACTERIAL_1"/>
    <property type="match status" value="1"/>
</dbReference>
<evidence type="ECO:0000256" key="3">
    <source>
        <dbReference type="ARBA" id="ARBA00022448"/>
    </source>
</evidence>
<dbReference type="InterPro" id="IPR050490">
    <property type="entry name" value="Bact_solute-bd_prot1"/>
</dbReference>
<dbReference type="EMBL" id="CP041695">
    <property type="protein sequence ID" value="QDP78486.1"/>
    <property type="molecule type" value="Genomic_DNA"/>
</dbReference>
<dbReference type="KEGG" id="nod:FOH10_06775"/>
<proteinExistence type="inferred from homology"/>
<dbReference type="PANTHER" id="PTHR43649:SF31">
    <property type="entry name" value="SN-GLYCEROL-3-PHOSPHATE-BINDING PERIPLASMIC PROTEIN UGPB"/>
    <property type="match status" value="1"/>
</dbReference>
<dbReference type="GO" id="GO:0055085">
    <property type="term" value="P:transmembrane transport"/>
    <property type="evidence" value="ECO:0007669"/>
    <property type="project" value="InterPro"/>
</dbReference>
<evidence type="ECO:0000256" key="1">
    <source>
        <dbReference type="ARBA" id="ARBA00004196"/>
    </source>
</evidence>
<dbReference type="SUPFAM" id="SSF53850">
    <property type="entry name" value="Periplasmic binding protein-like II"/>
    <property type="match status" value="1"/>
</dbReference>
<dbReference type="Gene3D" id="3.40.190.10">
    <property type="entry name" value="Periplasmic binding protein-like II"/>
    <property type="match status" value="2"/>
</dbReference>
<keyword evidence="5" id="KW-0574">Periplasm</keyword>
<dbReference type="CDD" id="cd14748">
    <property type="entry name" value="PBP2_UgpB"/>
    <property type="match status" value="1"/>
</dbReference>
<comment type="similarity">
    <text evidence="2">Belongs to the bacterial solute-binding protein 1 family.</text>
</comment>
<organism evidence="6 7">
    <name type="scientific">Nocardia otitidiscaviarum</name>
    <dbReference type="NCBI Taxonomy" id="1823"/>
    <lineage>
        <taxon>Bacteria</taxon>
        <taxon>Bacillati</taxon>
        <taxon>Actinomycetota</taxon>
        <taxon>Actinomycetes</taxon>
        <taxon>Mycobacteriales</taxon>
        <taxon>Nocardiaceae</taxon>
        <taxon>Nocardia</taxon>
    </lineage>
</organism>
<evidence type="ECO:0000313" key="7">
    <source>
        <dbReference type="Proteomes" id="UP000317039"/>
    </source>
</evidence>
<dbReference type="Proteomes" id="UP000317039">
    <property type="component" value="Chromosome"/>
</dbReference>
<dbReference type="PANTHER" id="PTHR43649">
    <property type="entry name" value="ARABINOSE-BINDING PROTEIN-RELATED"/>
    <property type="match status" value="1"/>
</dbReference>
<evidence type="ECO:0000313" key="6">
    <source>
        <dbReference type="EMBL" id="QDP78486.1"/>
    </source>
</evidence>
<dbReference type="Pfam" id="PF13416">
    <property type="entry name" value="SBP_bac_8"/>
    <property type="match status" value="1"/>
</dbReference>
<name>A0A516NHW6_9NOCA</name>
<comment type="subcellular location">
    <subcellularLocation>
        <location evidence="1">Cell envelope</location>
    </subcellularLocation>
</comment>
<evidence type="ECO:0000256" key="4">
    <source>
        <dbReference type="ARBA" id="ARBA00022729"/>
    </source>
</evidence>
<accession>A0A516NHW6</accession>
<dbReference type="InterPro" id="IPR006059">
    <property type="entry name" value="SBP"/>
</dbReference>
<evidence type="ECO:0000256" key="5">
    <source>
        <dbReference type="ARBA" id="ARBA00022764"/>
    </source>
</evidence>